<feature type="domain" description="WRKY19-like zinc finger" evidence="2">
    <location>
        <begin position="44"/>
        <end position="64"/>
    </location>
</feature>
<dbReference type="OrthoDB" id="112635at2759"/>
<comment type="caution">
    <text evidence="3">The sequence shown here is derived from an EMBL/GenBank/DDBJ whole genome shotgun (WGS) entry which is preliminary data.</text>
</comment>
<dbReference type="Proteomes" id="UP000694044">
    <property type="component" value="Unassembled WGS sequence"/>
</dbReference>
<dbReference type="PANTHER" id="PTHR31827">
    <property type="entry name" value="EMB|CAB89363.1"/>
    <property type="match status" value="1"/>
</dbReference>
<proteinExistence type="predicted"/>
<dbReference type="InterPro" id="IPR056866">
    <property type="entry name" value="Znf_WRKY19"/>
</dbReference>
<sequence>MAGQGGGRGRGRGVGGERCSTAGCSNKAQASGRCRTHTGALGQCSQPGCEKQAQYRGLCVAHGGRRVCSRAGCSKTVTSRGLCGDHGGGRRRHSGSRRPSVKQETAASSVGPASGAAGGSMMSLLLNEWPQDVAAIGADSTEEQEHVVATPVWTAQSQDGVEFASPLARQTWTVSDAKFSSVVSPADATASVALPQETGQSLQVWAGGEHSFKLEPLVPAAASTRSGGSMMSLLLGGWSQDSTIDAVKTEEGSAERDVEGSPDSEVSAEKGARVRRRALCSYDGCTKIAQSQGRCVTHGGKRCTHPGCTKSAQYQGLCTTHGGSRTCTYPGCAKTIRSAGRCFEHGGGKQCSRSDCTKQAQSNGLCSTHRKS</sequence>
<accession>A0A8T1VIZ5</accession>
<dbReference type="AlphaFoldDB" id="A0A8T1VIZ5"/>
<feature type="compositionally biased region" description="Gly residues" evidence="1">
    <location>
        <begin position="1"/>
        <end position="16"/>
    </location>
</feature>
<feature type="compositionally biased region" description="Low complexity" evidence="1">
    <location>
        <begin position="106"/>
        <end position="115"/>
    </location>
</feature>
<gene>
    <name evidence="3" type="ORF">PHYPSEUDO_007671</name>
</gene>
<feature type="compositionally biased region" description="Basic residues" evidence="1">
    <location>
        <begin position="89"/>
        <end position="100"/>
    </location>
</feature>
<reference evidence="3" key="1">
    <citation type="submission" date="2021-02" db="EMBL/GenBank/DDBJ databases">
        <authorList>
            <person name="Palmer J.M."/>
        </authorList>
    </citation>
    <scope>NUCLEOTIDE SEQUENCE</scope>
    <source>
        <strain evidence="3">SCRP734</strain>
    </source>
</reference>
<feature type="domain" description="WRKY19-like zinc finger" evidence="2">
    <location>
        <begin position="300"/>
        <end position="323"/>
    </location>
</feature>
<feature type="region of interest" description="Disordered" evidence="1">
    <location>
        <begin position="248"/>
        <end position="270"/>
    </location>
</feature>
<protein>
    <recommendedName>
        <fullName evidence="2">WRKY19-like zinc finger domain-containing protein</fullName>
    </recommendedName>
</protein>
<keyword evidence="4" id="KW-1185">Reference proteome</keyword>
<feature type="region of interest" description="Disordered" evidence="1">
    <location>
        <begin position="1"/>
        <end position="29"/>
    </location>
</feature>
<dbReference type="EMBL" id="JAGDFM010000308">
    <property type="protein sequence ID" value="KAG7380159.1"/>
    <property type="molecule type" value="Genomic_DNA"/>
</dbReference>
<organism evidence="3 4">
    <name type="scientific">Phytophthora pseudosyringae</name>
    <dbReference type="NCBI Taxonomy" id="221518"/>
    <lineage>
        <taxon>Eukaryota</taxon>
        <taxon>Sar</taxon>
        <taxon>Stramenopiles</taxon>
        <taxon>Oomycota</taxon>
        <taxon>Peronosporomycetes</taxon>
        <taxon>Peronosporales</taxon>
        <taxon>Peronosporaceae</taxon>
        <taxon>Phytophthora</taxon>
    </lineage>
</organism>
<evidence type="ECO:0000313" key="4">
    <source>
        <dbReference type="Proteomes" id="UP000694044"/>
    </source>
</evidence>
<evidence type="ECO:0000313" key="3">
    <source>
        <dbReference type="EMBL" id="KAG7380159.1"/>
    </source>
</evidence>
<dbReference type="PANTHER" id="PTHR31827:SF1">
    <property type="entry name" value="EMB|CAB89363.1"/>
    <property type="match status" value="1"/>
</dbReference>
<dbReference type="Pfam" id="PF24906">
    <property type="entry name" value="Zf_WRKY19"/>
    <property type="match status" value="2"/>
</dbReference>
<name>A0A8T1VIZ5_9STRA</name>
<evidence type="ECO:0000256" key="1">
    <source>
        <dbReference type="SAM" id="MobiDB-lite"/>
    </source>
</evidence>
<evidence type="ECO:0000259" key="2">
    <source>
        <dbReference type="Pfam" id="PF24906"/>
    </source>
</evidence>
<feature type="compositionally biased region" description="Basic and acidic residues" evidence="1">
    <location>
        <begin position="248"/>
        <end position="259"/>
    </location>
</feature>
<feature type="region of interest" description="Disordered" evidence="1">
    <location>
        <begin position="76"/>
        <end position="115"/>
    </location>
</feature>